<evidence type="ECO:0000313" key="2">
    <source>
        <dbReference type="Proteomes" id="UP000076858"/>
    </source>
</evidence>
<protein>
    <submittedName>
        <fullName evidence="1">Uncharacterized protein</fullName>
    </submittedName>
</protein>
<evidence type="ECO:0000313" key="1">
    <source>
        <dbReference type="EMBL" id="KZS04103.1"/>
    </source>
</evidence>
<sequence>MKNLSSREHLKLGGSFPVHALPELSDSFKDKIPRKEAIHFEHLISTSLGMPLVTTYLKSKFIESDSLLEEESVLNADGQIINLLDLSIYASTLQHEDRCRYAAKLLLVACYCPYTIHEEYWCIGLTISVPQVTNLDLVNYLRRRS</sequence>
<dbReference type="Proteomes" id="UP000076858">
    <property type="component" value="Unassembled WGS sequence"/>
</dbReference>
<proteinExistence type="predicted"/>
<keyword evidence="2" id="KW-1185">Reference proteome</keyword>
<organism evidence="1 2">
    <name type="scientific">Daphnia magna</name>
    <dbReference type="NCBI Taxonomy" id="35525"/>
    <lineage>
        <taxon>Eukaryota</taxon>
        <taxon>Metazoa</taxon>
        <taxon>Ecdysozoa</taxon>
        <taxon>Arthropoda</taxon>
        <taxon>Crustacea</taxon>
        <taxon>Branchiopoda</taxon>
        <taxon>Diplostraca</taxon>
        <taxon>Cladocera</taxon>
        <taxon>Anomopoda</taxon>
        <taxon>Daphniidae</taxon>
        <taxon>Daphnia</taxon>
    </lineage>
</organism>
<accession>A0A162F221</accession>
<name>A0A162F221_9CRUS</name>
<dbReference type="EMBL" id="LRGB01003134">
    <property type="protein sequence ID" value="KZS04103.1"/>
    <property type="molecule type" value="Genomic_DNA"/>
</dbReference>
<gene>
    <name evidence="1" type="ORF">APZ42_033044</name>
</gene>
<dbReference type="AlphaFoldDB" id="A0A162F221"/>
<reference evidence="1 2" key="1">
    <citation type="submission" date="2016-03" db="EMBL/GenBank/DDBJ databases">
        <title>EvidentialGene: Evidence-directed Construction of Genes on Genomes.</title>
        <authorList>
            <person name="Gilbert D.G."/>
            <person name="Choi J.-H."/>
            <person name="Mockaitis K."/>
            <person name="Colbourne J."/>
            <person name="Pfrender M."/>
        </authorList>
    </citation>
    <scope>NUCLEOTIDE SEQUENCE [LARGE SCALE GENOMIC DNA]</scope>
    <source>
        <strain evidence="1 2">Xinb3</strain>
        <tissue evidence="1">Complete organism</tissue>
    </source>
</reference>
<comment type="caution">
    <text evidence="1">The sequence shown here is derived from an EMBL/GenBank/DDBJ whole genome shotgun (WGS) entry which is preliminary data.</text>
</comment>